<comment type="similarity">
    <text evidence="3 9">Belongs to the Deltex family.</text>
</comment>
<dbReference type="EC" id="2.3.2.27" evidence="9"/>
<dbReference type="InterPro" id="IPR001841">
    <property type="entry name" value="Znf_RING"/>
</dbReference>
<evidence type="ECO:0000256" key="5">
    <source>
        <dbReference type="ARBA" id="ARBA00022723"/>
    </source>
</evidence>
<keyword evidence="13" id="KW-1185">Reference proteome</keyword>
<evidence type="ECO:0000313" key="12">
    <source>
        <dbReference type="EMBL" id="KAF3696263.1"/>
    </source>
</evidence>
<evidence type="ECO:0000259" key="11">
    <source>
        <dbReference type="PROSITE" id="PS50089"/>
    </source>
</evidence>
<evidence type="ECO:0000256" key="10">
    <source>
        <dbReference type="SAM" id="MobiDB-lite"/>
    </source>
</evidence>
<comment type="catalytic activity">
    <reaction evidence="1 9">
        <text>S-ubiquitinyl-[E2 ubiquitin-conjugating enzyme]-L-cysteine + [acceptor protein]-L-lysine = [E2 ubiquitin-conjugating enzyme]-L-cysteine + N(6)-ubiquitinyl-[acceptor protein]-L-lysine.</text>
        <dbReference type="EC" id="2.3.2.27"/>
    </reaction>
</comment>
<dbReference type="GO" id="GO:0008270">
    <property type="term" value="F:zinc ion binding"/>
    <property type="evidence" value="ECO:0007669"/>
    <property type="project" value="UniProtKB-KW"/>
</dbReference>
<organism evidence="12 13">
    <name type="scientific">Channa argus</name>
    <name type="common">Northern snakehead</name>
    <name type="synonym">Ophicephalus argus</name>
    <dbReference type="NCBI Taxonomy" id="215402"/>
    <lineage>
        <taxon>Eukaryota</taxon>
        <taxon>Metazoa</taxon>
        <taxon>Chordata</taxon>
        <taxon>Craniata</taxon>
        <taxon>Vertebrata</taxon>
        <taxon>Euteleostomi</taxon>
        <taxon>Actinopterygii</taxon>
        <taxon>Neopterygii</taxon>
        <taxon>Teleostei</taxon>
        <taxon>Neoteleostei</taxon>
        <taxon>Acanthomorphata</taxon>
        <taxon>Anabantaria</taxon>
        <taxon>Anabantiformes</taxon>
        <taxon>Channoidei</taxon>
        <taxon>Channidae</taxon>
        <taxon>Channa</taxon>
    </lineage>
</organism>
<dbReference type="InterPro" id="IPR039399">
    <property type="entry name" value="Deltex_C_sf"/>
</dbReference>
<dbReference type="Pfam" id="PF13639">
    <property type="entry name" value="zf-RING_2"/>
    <property type="match status" value="1"/>
</dbReference>
<evidence type="ECO:0000256" key="1">
    <source>
        <dbReference type="ARBA" id="ARBA00000900"/>
    </source>
</evidence>
<name>A0A6G1Q1K8_CHAAH</name>
<dbReference type="InterPro" id="IPR017907">
    <property type="entry name" value="Znf_RING_CS"/>
</dbReference>
<dbReference type="GO" id="GO:0016567">
    <property type="term" value="P:protein ubiquitination"/>
    <property type="evidence" value="ECO:0007669"/>
    <property type="project" value="UniProtKB-UniRule"/>
</dbReference>
<dbReference type="Gene3D" id="3.30.40.10">
    <property type="entry name" value="Zinc/RING finger domain, C3HC4 (zinc finger)"/>
    <property type="match status" value="1"/>
</dbReference>
<dbReference type="PANTHER" id="PTHR12622">
    <property type="entry name" value="DELTEX-RELATED"/>
    <property type="match status" value="1"/>
</dbReference>
<comment type="pathway">
    <text evidence="2 9">Protein modification; protein ubiquitination.</text>
</comment>
<gene>
    <name evidence="12" type="ORF">EXN66_Car011939</name>
</gene>
<evidence type="ECO:0000313" key="13">
    <source>
        <dbReference type="Proteomes" id="UP000503349"/>
    </source>
</evidence>
<keyword evidence="6 8" id="KW-0863">Zinc-finger</keyword>
<dbReference type="GO" id="GO:0005737">
    <property type="term" value="C:cytoplasm"/>
    <property type="evidence" value="ECO:0007669"/>
    <property type="project" value="UniProtKB-SubCell"/>
</dbReference>
<dbReference type="InterPro" id="IPR013083">
    <property type="entry name" value="Znf_RING/FYVE/PHD"/>
</dbReference>
<reference evidence="12 13" key="1">
    <citation type="submission" date="2019-02" db="EMBL/GenBank/DDBJ databases">
        <title>Opniocepnalus argus genome.</title>
        <authorList>
            <person name="Zhou C."/>
            <person name="Xiao S."/>
        </authorList>
    </citation>
    <scope>NUCLEOTIDE SEQUENCE [LARGE SCALE GENOMIC DNA]</scope>
    <source>
        <strain evidence="12">OARG1902GOOAL</strain>
        <tissue evidence="12">Muscle</tissue>
    </source>
</reference>
<evidence type="ECO:0000256" key="6">
    <source>
        <dbReference type="ARBA" id="ARBA00022771"/>
    </source>
</evidence>
<evidence type="ECO:0000256" key="2">
    <source>
        <dbReference type="ARBA" id="ARBA00004906"/>
    </source>
</evidence>
<dbReference type="PROSITE" id="PS00518">
    <property type="entry name" value="ZF_RING_1"/>
    <property type="match status" value="1"/>
</dbReference>
<dbReference type="EMBL" id="CM015722">
    <property type="protein sequence ID" value="KAF3696263.1"/>
    <property type="molecule type" value="Genomic_DNA"/>
</dbReference>
<keyword evidence="9" id="KW-0963">Cytoplasm</keyword>
<evidence type="ECO:0000256" key="4">
    <source>
        <dbReference type="ARBA" id="ARBA00022679"/>
    </source>
</evidence>
<evidence type="ECO:0000256" key="3">
    <source>
        <dbReference type="ARBA" id="ARBA00009413"/>
    </source>
</evidence>
<dbReference type="Pfam" id="PF18102">
    <property type="entry name" value="DTC"/>
    <property type="match status" value="1"/>
</dbReference>
<dbReference type="UniPathway" id="UPA00143"/>
<dbReference type="GO" id="GO:0061630">
    <property type="term" value="F:ubiquitin protein ligase activity"/>
    <property type="evidence" value="ECO:0007669"/>
    <property type="project" value="UniProtKB-UniRule"/>
</dbReference>
<sequence>MPDRLGSAGPTSREILRHERRRDAFEDRDTASSPFITDIIITIDGADFQDPERLIRIIQPYLYKEYGSCYKVRGTFEELEQLSVKLQGVHTLSNVKPVDVSVAVMDYINQKCAKDLSKIKGDSFVIDTQPVHNNSSTVQVTLRPLIPSISLVHADMVRQRFITFYQRTASDLETTTISVSPRHYKDLEKRFPQVLFKPTHNNYDNFKASGPFWHIDKLKKLSSQSSQSPRNNPVTTGPAHSPNSKTLGATHSKDNEEESCPICMETIVTTEKETLRCKHSFCKSCLKQAFLYKPVCPTCGELYGTLTGTQPKGGTMKVTKTMSSLPGYEKYGTIIIQYYIPSGIQKGLKRQPTFSNVQEVHPNPGQPYEGVSRTAYLPDSSEGRMILKLLKQAFDQRLIFTVGRSTTSGRSNTVTWNDIHHKTSTRGGPTHYGYPDPDYLIRVRDELKVKGIE</sequence>
<keyword evidence="7 9" id="KW-0862">Zinc</keyword>
<comment type="subcellular location">
    <subcellularLocation>
        <location evidence="9">Cytoplasm</location>
    </subcellularLocation>
</comment>
<feature type="region of interest" description="Disordered" evidence="10">
    <location>
        <begin position="223"/>
        <end position="254"/>
    </location>
</feature>
<dbReference type="GO" id="GO:0007219">
    <property type="term" value="P:Notch signaling pathway"/>
    <property type="evidence" value="ECO:0007669"/>
    <property type="project" value="InterPro"/>
</dbReference>
<dbReference type="SMART" id="SM00184">
    <property type="entry name" value="RING"/>
    <property type="match status" value="1"/>
</dbReference>
<dbReference type="CDD" id="cd09633">
    <property type="entry name" value="Deltex_C"/>
    <property type="match status" value="1"/>
</dbReference>
<dbReference type="SUPFAM" id="SSF57850">
    <property type="entry name" value="RING/U-box"/>
    <property type="match status" value="1"/>
</dbReference>
<dbReference type="AlphaFoldDB" id="A0A6G1Q1K8"/>
<dbReference type="InterPro" id="IPR039398">
    <property type="entry name" value="Deltex_fam"/>
</dbReference>
<evidence type="ECO:0000256" key="7">
    <source>
        <dbReference type="ARBA" id="ARBA00022833"/>
    </source>
</evidence>
<reference evidence="13" key="2">
    <citation type="submission" date="2019-02" db="EMBL/GenBank/DDBJ databases">
        <title>Opniocepnalus argus Var Kimnra genome.</title>
        <authorList>
            <person name="Zhou C."/>
            <person name="Xiao S."/>
        </authorList>
    </citation>
    <scope>NUCLEOTIDE SEQUENCE [LARGE SCALE GENOMIC DNA]</scope>
</reference>
<evidence type="ECO:0000256" key="9">
    <source>
        <dbReference type="RuleBase" id="RU367105"/>
    </source>
</evidence>
<keyword evidence="5 9" id="KW-0479">Metal-binding</keyword>
<dbReference type="PROSITE" id="PS50089">
    <property type="entry name" value="ZF_RING_2"/>
    <property type="match status" value="1"/>
</dbReference>
<keyword evidence="4 9" id="KW-0808">Transferase</keyword>
<dbReference type="Gene3D" id="3.30.390.130">
    <property type="match status" value="1"/>
</dbReference>
<protein>
    <recommendedName>
        <fullName evidence="9">E3 ubiquitin-protein ligase</fullName>
        <ecNumber evidence="9">2.3.2.27</ecNumber>
    </recommendedName>
</protein>
<proteinExistence type="inferred from homology"/>
<dbReference type="Proteomes" id="UP000503349">
    <property type="component" value="Chromosome 11"/>
</dbReference>
<feature type="domain" description="RING-type" evidence="11">
    <location>
        <begin position="260"/>
        <end position="299"/>
    </location>
</feature>
<dbReference type="InterPro" id="IPR039396">
    <property type="entry name" value="Deltex_C"/>
</dbReference>
<evidence type="ECO:0000256" key="8">
    <source>
        <dbReference type="PROSITE-ProRule" id="PRU00175"/>
    </source>
</evidence>
<accession>A0A6G1Q1K8</accession>